<dbReference type="Proteomes" id="UP001157126">
    <property type="component" value="Unassembled WGS sequence"/>
</dbReference>
<dbReference type="RefSeq" id="WP_284304793.1">
    <property type="nucleotide sequence ID" value="NZ_BSUO01000001.1"/>
</dbReference>
<evidence type="ECO:0000313" key="1">
    <source>
        <dbReference type="EMBL" id="GMA41225.1"/>
    </source>
</evidence>
<dbReference type="EMBL" id="BSUO01000001">
    <property type="protein sequence ID" value="GMA41225.1"/>
    <property type="molecule type" value="Genomic_DNA"/>
</dbReference>
<proteinExistence type="predicted"/>
<name>A0ABQ6ITG7_9MICO</name>
<organism evidence="1 2">
    <name type="scientific">Mobilicoccus caccae</name>
    <dbReference type="NCBI Taxonomy" id="1859295"/>
    <lineage>
        <taxon>Bacteria</taxon>
        <taxon>Bacillati</taxon>
        <taxon>Actinomycetota</taxon>
        <taxon>Actinomycetes</taxon>
        <taxon>Micrococcales</taxon>
        <taxon>Dermatophilaceae</taxon>
        <taxon>Mobilicoccus</taxon>
    </lineage>
</organism>
<accession>A0ABQ6ITG7</accession>
<evidence type="ECO:0000313" key="2">
    <source>
        <dbReference type="Proteomes" id="UP001157126"/>
    </source>
</evidence>
<evidence type="ECO:0008006" key="3">
    <source>
        <dbReference type="Google" id="ProtNLM"/>
    </source>
</evidence>
<reference evidence="2" key="1">
    <citation type="journal article" date="2019" name="Int. J. Syst. Evol. Microbiol.">
        <title>The Global Catalogue of Microorganisms (GCM) 10K type strain sequencing project: providing services to taxonomists for standard genome sequencing and annotation.</title>
        <authorList>
            <consortium name="The Broad Institute Genomics Platform"/>
            <consortium name="The Broad Institute Genome Sequencing Center for Infectious Disease"/>
            <person name="Wu L."/>
            <person name="Ma J."/>
        </authorList>
    </citation>
    <scope>NUCLEOTIDE SEQUENCE [LARGE SCALE GENOMIC DNA]</scope>
    <source>
        <strain evidence="2">NBRC 113072</strain>
    </source>
</reference>
<sequence>MLLHEGDPQRVATVLPDAVMSVERPILHLTIGTLIENGWTVRLVRWSSDSPSVDEAEAHAARELDAVEAGVHLAVGFSLGSAAAPAVVDRHLPALWIRPLLRDDRIKAALAATLEPGLLVGGTGDVEWDGGFARTTRLQVHEVDDADSSLEIPGSVRATLKSLTRTLKRIEDFVRGLET</sequence>
<gene>
    <name evidence="1" type="ORF">GCM10025883_32700</name>
</gene>
<keyword evidence="2" id="KW-1185">Reference proteome</keyword>
<protein>
    <recommendedName>
        <fullName evidence="3">Alpha/beta hydrolase family protein</fullName>
    </recommendedName>
</protein>
<comment type="caution">
    <text evidence="1">The sequence shown here is derived from an EMBL/GenBank/DDBJ whole genome shotgun (WGS) entry which is preliminary data.</text>
</comment>